<keyword evidence="7" id="KW-0539">Nucleus</keyword>
<dbReference type="GO" id="GO:0000398">
    <property type="term" value="P:mRNA splicing, via spliceosome"/>
    <property type="evidence" value="ECO:0007669"/>
    <property type="project" value="InterPro"/>
</dbReference>
<evidence type="ECO:0000313" key="12">
    <source>
        <dbReference type="Proteomes" id="UP001182556"/>
    </source>
</evidence>
<dbReference type="GO" id="GO:0071013">
    <property type="term" value="C:catalytic step 2 spliceosome"/>
    <property type="evidence" value="ECO:0007669"/>
    <property type="project" value="InterPro"/>
</dbReference>
<evidence type="ECO:0000256" key="2">
    <source>
        <dbReference type="ARBA" id="ARBA00022574"/>
    </source>
</evidence>
<proteinExistence type="predicted"/>
<feature type="repeat" description="WD" evidence="9">
    <location>
        <begin position="549"/>
        <end position="580"/>
    </location>
</feature>
<dbReference type="EMBL" id="JAODAN010000001">
    <property type="protein sequence ID" value="KAK1927213.1"/>
    <property type="molecule type" value="Genomic_DNA"/>
</dbReference>
<dbReference type="Proteomes" id="UP001182556">
    <property type="component" value="Unassembled WGS sequence"/>
</dbReference>
<reference evidence="11" key="1">
    <citation type="submission" date="2023-02" db="EMBL/GenBank/DDBJ databases">
        <title>Identification and recombinant expression of a fungal hydrolase from Papiliotrema laurentii that hydrolyzes apple cutin and clears colloidal polyester polyurethane.</title>
        <authorList>
            <consortium name="DOE Joint Genome Institute"/>
            <person name="Roman V.A."/>
            <person name="Bojanowski C."/>
            <person name="Crable B.R."/>
            <person name="Wagner D.N."/>
            <person name="Hung C.S."/>
            <person name="Nadeau L.J."/>
            <person name="Schratz L."/>
            <person name="Haridas S."/>
            <person name="Pangilinan J."/>
            <person name="Lipzen A."/>
            <person name="Na H."/>
            <person name="Yan M."/>
            <person name="Ng V."/>
            <person name="Grigoriev I.V."/>
            <person name="Spatafora J.W."/>
            <person name="Barlow D."/>
            <person name="Biffinger J."/>
            <person name="Kelley-Loughnane N."/>
            <person name="Varaljay V.A."/>
            <person name="Crookes-Goodson W.J."/>
        </authorList>
    </citation>
    <scope>NUCLEOTIDE SEQUENCE</scope>
    <source>
        <strain evidence="11">5307AH</strain>
    </source>
</reference>
<feature type="repeat" description="WD" evidence="9">
    <location>
        <begin position="449"/>
        <end position="481"/>
    </location>
</feature>
<evidence type="ECO:0000256" key="9">
    <source>
        <dbReference type="PROSITE-ProRule" id="PRU00221"/>
    </source>
</evidence>
<evidence type="ECO:0000256" key="5">
    <source>
        <dbReference type="ARBA" id="ARBA00022737"/>
    </source>
</evidence>
<feature type="compositionally biased region" description="Acidic residues" evidence="10">
    <location>
        <begin position="37"/>
        <end position="47"/>
    </location>
</feature>
<dbReference type="InterPro" id="IPR036322">
    <property type="entry name" value="WD40_repeat_dom_sf"/>
</dbReference>
<dbReference type="GO" id="GO:0003729">
    <property type="term" value="F:mRNA binding"/>
    <property type="evidence" value="ECO:0007669"/>
    <property type="project" value="TreeGrafter"/>
</dbReference>
<dbReference type="FunFam" id="2.130.10.10:FF:000034">
    <property type="entry name" value="Pre-mRNA-processing factor 17, putative"/>
    <property type="match status" value="1"/>
</dbReference>
<dbReference type="InterPro" id="IPR015943">
    <property type="entry name" value="WD40/YVTN_repeat-like_dom_sf"/>
</dbReference>
<evidence type="ECO:0000256" key="3">
    <source>
        <dbReference type="ARBA" id="ARBA00022664"/>
    </source>
</evidence>
<dbReference type="InterPro" id="IPR020472">
    <property type="entry name" value="WD40_PAC1"/>
</dbReference>
<feature type="repeat" description="WD" evidence="9">
    <location>
        <begin position="319"/>
        <end position="353"/>
    </location>
</feature>
<evidence type="ECO:0000256" key="8">
    <source>
        <dbReference type="ARBA" id="ARBA00068146"/>
    </source>
</evidence>
<keyword evidence="12" id="KW-1185">Reference proteome</keyword>
<sequence>MSALVAGYESSDDESAPVASTSTRKLPSLGNAFEASAEADEEDDEKLEEQARVDAFGLKSQTAEENVSRSEVKAVVKAAPEVLKEDPNGAGSAIIIRPTDKVMNVNLTYEEMSRPVAGPEDPFNQRKNKGMNSLAGHVEEQAMDDYIFAMQQRTFDVHGYALNPSAENAGAKPIVGSLNSAHDNGYMTIDAMRPSKATKRETKRKRDAKGDATIVDGEGAYMGPWASWEQDKQEVVEEEEEESDEWREEKRRREEAKEAAKAKMEAAREEKSIFHGKELHDYAGRTYMHIPTDTDVKLNPADGATPPNAYVPERCIHTWHGHNKGVSAVRLFPKSGHLLLSASMDTKVKLWDVYHEGNCLRTFMGHSQAVKDIAFNLKGTKFLSASFDRHIKMWDTETGQCTFAFSNGKVPNVVKFHPDPDKQNIFMAGMQDKKIIQYDMRSREIVQTYDQHLGPVNTITFVDGNRRFLTTSDDKTIRGWDYDIPVVIKYIAEPYMHSMPAVAKHPSDKFVAFQSLDNQILVYGADGNFRQNKKKRFAGHTVAGYACQLAFSPDGKYISSGTGAGDVVFWDWKTGRITKRLKAHNQVVIDHVWLPNEHSKVITASWDGLIKLWT</sequence>
<dbReference type="InterPro" id="IPR032847">
    <property type="entry name" value="PRPF17"/>
</dbReference>
<accession>A0AAD9FVZ6</accession>
<dbReference type="Gene3D" id="2.130.10.10">
    <property type="entry name" value="YVTN repeat-like/Quinoprotein amine dehydrogenase"/>
    <property type="match status" value="1"/>
</dbReference>
<dbReference type="AlphaFoldDB" id="A0AAD9FVZ6"/>
<feature type="repeat" description="WD" evidence="9">
    <location>
        <begin position="581"/>
        <end position="614"/>
    </location>
</feature>
<dbReference type="PROSITE" id="PS50082">
    <property type="entry name" value="WD_REPEATS_2"/>
    <property type="match status" value="5"/>
</dbReference>
<keyword evidence="2 9" id="KW-0853">WD repeat</keyword>
<feature type="repeat" description="WD" evidence="9">
    <location>
        <begin position="363"/>
        <end position="404"/>
    </location>
</feature>
<dbReference type="CDD" id="cd00200">
    <property type="entry name" value="WD40"/>
    <property type="match status" value="1"/>
</dbReference>
<dbReference type="InterPro" id="IPR001680">
    <property type="entry name" value="WD40_rpt"/>
</dbReference>
<evidence type="ECO:0000256" key="10">
    <source>
        <dbReference type="SAM" id="MobiDB-lite"/>
    </source>
</evidence>
<gene>
    <name evidence="11" type="ORF">DB88DRAFT_477236</name>
</gene>
<evidence type="ECO:0000256" key="1">
    <source>
        <dbReference type="ARBA" id="ARBA00004123"/>
    </source>
</evidence>
<dbReference type="PANTHER" id="PTHR43979">
    <property type="entry name" value="PRE-MRNA-PROCESSING FACTOR 17"/>
    <property type="match status" value="1"/>
</dbReference>
<comment type="subcellular location">
    <subcellularLocation>
        <location evidence="1">Nucleus</location>
    </subcellularLocation>
</comment>
<feature type="region of interest" description="Disordered" evidence="10">
    <location>
        <begin position="1"/>
        <end position="52"/>
    </location>
</feature>
<dbReference type="PRINTS" id="PR00320">
    <property type="entry name" value="GPROTEINBRPT"/>
</dbReference>
<dbReference type="PROSITE" id="PS50294">
    <property type="entry name" value="WD_REPEATS_REGION"/>
    <property type="match status" value="4"/>
</dbReference>
<organism evidence="11 12">
    <name type="scientific">Papiliotrema laurentii</name>
    <name type="common">Cryptococcus laurentii</name>
    <dbReference type="NCBI Taxonomy" id="5418"/>
    <lineage>
        <taxon>Eukaryota</taxon>
        <taxon>Fungi</taxon>
        <taxon>Dikarya</taxon>
        <taxon>Basidiomycota</taxon>
        <taxon>Agaricomycotina</taxon>
        <taxon>Tremellomycetes</taxon>
        <taxon>Tremellales</taxon>
        <taxon>Rhynchogastremaceae</taxon>
        <taxon>Papiliotrema</taxon>
    </lineage>
</organism>
<evidence type="ECO:0000256" key="4">
    <source>
        <dbReference type="ARBA" id="ARBA00022728"/>
    </source>
</evidence>
<keyword evidence="5" id="KW-0677">Repeat</keyword>
<feature type="compositionally biased region" description="Acidic residues" evidence="10">
    <location>
        <begin position="236"/>
        <end position="246"/>
    </location>
</feature>
<name>A0AAD9FVZ6_PAPLA</name>
<keyword evidence="4" id="KW-0747">Spliceosome</keyword>
<dbReference type="PROSITE" id="PS00678">
    <property type="entry name" value="WD_REPEATS_1"/>
    <property type="match status" value="1"/>
</dbReference>
<evidence type="ECO:0000256" key="7">
    <source>
        <dbReference type="ARBA" id="ARBA00023242"/>
    </source>
</evidence>
<feature type="region of interest" description="Disordered" evidence="10">
    <location>
        <begin position="229"/>
        <end position="252"/>
    </location>
</feature>
<dbReference type="Pfam" id="PF00400">
    <property type="entry name" value="WD40"/>
    <property type="match status" value="5"/>
</dbReference>
<comment type="caution">
    <text evidence="11">The sequence shown here is derived from an EMBL/GenBank/DDBJ whole genome shotgun (WGS) entry which is preliminary data.</text>
</comment>
<dbReference type="PANTHER" id="PTHR43979:SF1">
    <property type="entry name" value="PRE-MRNA-PROCESSING FACTOR 17"/>
    <property type="match status" value="1"/>
</dbReference>
<dbReference type="InterPro" id="IPR019775">
    <property type="entry name" value="WD40_repeat_CS"/>
</dbReference>
<keyword evidence="3" id="KW-0507">mRNA processing</keyword>
<dbReference type="SMART" id="SM00320">
    <property type="entry name" value="WD40"/>
    <property type="match status" value="6"/>
</dbReference>
<evidence type="ECO:0000313" key="11">
    <source>
        <dbReference type="EMBL" id="KAK1927213.1"/>
    </source>
</evidence>
<dbReference type="SUPFAM" id="SSF50978">
    <property type="entry name" value="WD40 repeat-like"/>
    <property type="match status" value="1"/>
</dbReference>
<protein>
    <recommendedName>
        <fullName evidence="8">Pre-mRNA-processing factor 17</fullName>
    </recommendedName>
</protein>
<evidence type="ECO:0000256" key="6">
    <source>
        <dbReference type="ARBA" id="ARBA00023187"/>
    </source>
</evidence>
<keyword evidence="6" id="KW-0508">mRNA splicing</keyword>